<proteinExistence type="predicted"/>
<reference evidence="2" key="1">
    <citation type="journal article" date="2019" name="Int. J. Syst. Evol. Microbiol.">
        <title>The Global Catalogue of Microorganisms (GCM) 10K type strain sequencing project: providing services to taxonomists for standard genome sequencing and annotation.</title>
        <authorList>
            <consortium name="The Broad Institute Genomics Platform"/>
            <consortium name="The Broad Institute Genome Sequencing Center for Infectious Disease"/>
            <person name="Wu L."/>
            <person name="Ma J."/>
        </authorList>
    </citation>
    <scope>NUCLEOTIDE SEQUENCE [LARGE SCALE GENOMIC DNA]</scope>
    <source>
        <strain evidence="2">NBRC 102407</strain>
    </source>
</reference>
<accession>A0ABQ6FC59</accession>
<protein>
    <submittedName>
        <fullName evidence="1">Uncharacterized protein</fullName>
    </submittedName>
</protein>
<comment type="caution">
    <text evidence="1">The sequence shown here is derived from an EMBL/GenBank/DDBJ whole genome shotgun (WGS) entry which is preliminary data.</text>
</comment>
<organism evidence="1 2">
    <name type="scientific">Zoogloea oryzae</name>
    <dbReference type="NCBI Taxonomy" id="310767"/>
    <lineage>
        <taxon>Bacteria</taxon>
        <taxon>Pseudomonadati</taxon>
        <taxon>Pseudomonadota</taxon>
        <taxon>Betaproteobacteria</taxon>
        <taxon>Rhodocyclales</taxon>
        <taxon>Zoogloeaceae</taxon>
        <taxon>Zoogloea</taxon>
    </lineage>
</organism>
<gene>
    <name evidence="1" type="ORF">GCM10007933_22630</name>
</gene>
<name>A0ABQ6FC59_9RHOO</name>
<sequence length="69" mass="7739">MRVFSAAILLAVSGCMLSGIDKPSRYDFETWKKEGTSITETQIAMLECGYHSIYWNGSMEFAEITTAHL</sequence>
<dbReference type="PROSITE" id="PS51257">
    <property type="entry name" value="PROKAR_LIPOPROTEIN"/>
    <property type="match status" value="1"/>
</dbReference>
<evidence type="ECO:0000313" key="1">
    <source>
        <dbReference type="EMBL" id="GLT22802.1"/>
    </source>
</evidence>
<evidence type="ECO:0000313" key="2">
    <source>
        <dbReference type="Proteomes" id="UP001157167"/>
    </source>
</evidence>
<dbReference type="RefSeq" id="WP_284188088.1">
    <property type="nucleotide sequence ID" value="NZ_BSPX01000032.1"/>
</dbReference>
<keyword evidence="2" id="KW-1185">Reference proteome</keyword>
<dbReference type="Proteomes" id="UP001157167">
    <property type="component" value="Unassembled WGS sequence"/>
</dbReference>
<dbReference type="EMBL" id="BSPX01000032">
    <property type="protein sequence ID" value="GLT22802.1"/>
    <property type="molecule type" value="Genomic_DNA"/>
</dbReference>